<accession>A0A212EKY0</accession>
<evidence type="ECO:0000313" key="2">
    <source>
        <dbReference type="Proteomes" id="UP000007151"/>
    </source>
</evidence>
<dbReference type="Proteomes" id="UP000007151">
    <property type="component" value="Unassembled WGS sequence"/>
</dbReference>
<dbReference type="AlphaFoldDB" id="A0A212EKY0"/>
<gene>
    <name evidence="1" type="ORF">KGM_203590</name>
</gene>
<dbReference type="KEGG" id="dpl:KGM_203590"/>
<sequence>MNERLTSDTFVWLDKQELQLLSEAPYTSPGNVYDITEATSSDYHVALTHMLRPFTPLDISTKVSGRLLGKRPNFASLFDDVLDSRGWTSGREDDQRHQTETDGEQTKMRWIFPVPVLLMSWFGVEQVKANSCIRTGKAV</sequence>
<organism evidence="1 2">
    <name type="scientific">Danaus plexippus plexippus</name>
    <dbReference type="NCBI Taxonomy" id="278856"/>
    <lineage>
        <taxon>Eukaryota</taxon>
        <taxon>Metazoa</taxon>
        <taxon>Ecdysozoa</taxon>
        <taxon>Arthropoda</taxon>
        <taxon>Hexapoda</taxon>
        <taxon>Insecta</taxon>
        <taxon>Pterygota</taxon>
        <taxon>Neoptera</taxon>
        <taxon>Endopterygota</taxon>
        <taxon>Lepidoptera</taxon>
        <taxon>Glossata</taxon>
        <taxon>Ditrysia</taxon>
        <taxon>Papilionoidea</taxon>
        <taxon>Nymphalidae</taxon>
        <taxon>Danainae</taxon>
        <taxon>Danaini</taxon>
        <taxon>Danaina</taxon>
        <taxon>Danaus</taxon>
        <taxon>Danaus</taxon>
    </lineage>
</organism>
<protein>
    <submittedName>
        <fullName evidence="1">Uncharacterized protein</fullName>
    </submittedName>
</protein>
<reference evidence="1 2" key="1">
    <citation type="journal article" date="2011" name="Cell">
        <title>The monarch butterfly genome yields insights into long-distance migration.</title>
        <authorList>
            <person name="Zhan S."/>
            <person name="Merlin C."/>
            <person name="Boore J.L."/>
            <person name="Reppert S.M."/>
        </authorList>
    </citation>
    <scope>NUCLEOTIDE SEQUENCE [LARGE SCALE GENOMIC DNA]</scope>
    <source>
        <strain evidence="1">F-2</strain>
    </source>
</reference>
<name>A0A212EKY0_DANPL</name>
<keyword evidence="2" id="KW-1185">Reference proteome</keyword>
<evidence type="ECO:0000313" key="1">
    <source>
        <dbReference type="EMBL" id="OWR42127.1"/>
    </source>
</evidence>
<comment type="caution">
    <text evidence="1">The sequence shown here is derived from an EMBL/GenBank/DDBJ whole genome shotgun (WGS) entry which is preliminary data.</text>
</comment>
<dbReference type="EMBL" id="AGBW02014188">
    <property type="protein sequence ID" value="OWR42127.1"/>
    <property type="molecule type" value="Genomic_DNA"/>
</dbReference>
<proteinExistence type="predicted"/>
<dbReference type="InParanoid" id="A0A212EKY0"/>